<dbReference type="EMBL" id="AP012557">
    <property type="protein sequence ID" value="BAN09544.1"/>
    <property type="molecule type" value="Genomic_DNA"/>
</dbReference>
<sequence length="151" mass="15963">MDPLAKIPETAPVMPMPAPERELRVEGVTIFPPGESKPTETGLAFAIQAGSALGVIGASGSGKSTLSRATVGAWPRPPERFASTAQASTNGTGKRWAVILDICRKAKAPAHRPSAGLVWVARWSAPYPTMQTVAVRAGLRSCCFAAKRRLR</sequence>
<dbReference type="InterPro" id="IPR027417">
    <property type="entry name" value="P-loop_NTPase"/>
</dbReference>
<feature type="region of interest" description="Disordered" evidence="1">
    <location>
        <begin position="60"/>
        <end position="87"/>
    </location>
</feature>
<protein>
    <submittedName>
        <fullName evidence="2">Probable rhizobicin secretion protein</fullName>
    </submittedName>
</protein>
<dbReference type="SUPFAM" id="SSF52540">
    <property type="entry name" value="P-loop containing nucleoside triphosphate hydrolases"/>
    <property type="match status" value="1"/>
</dbReference>
<accession>M5AL68</accession>
<reference evidence="2" key="2">
    <citation type="journal article" date="2013" name="Microbes Environ.">
        <title>Commonalities and Differences among Symbiosis Islands of Three Mesorhizobium loti Strains.</title>
        <authorList>
            <person name="Kasai-Maita H."/>
            <person name="Hirakawa H."/>
            <person name="Nakamura Y."/>
            <person name="Kaneko T."/>
            <person name="Miki K."/>
            <person name="Maruya J."/>
            <person name="Okazaki S."/>
            <person name="Tabata S."/>
            <person name="Saeki K."/>
            <person name="Sato S."/>
        </authorList>
    </citation>
    <scope>NUCLEOTIDE SEQUENCE</scope>
    <source>
        <strain evidence="2">NZP2037</strain>
    </source>
</reference>
<proteinExistence type="predicted"/>
<organism evidence="2">
    <name type="scientific">Rhizobium loti</name>
    <name type="common">Mesorhizobium loti</name>
    <dbReference type="NCBI Taxonomy" id="381"/>
    <lineage>
        <taxon>Bacteria</taxon>
        <taxon>Pseudomonadati</taxon>
        <taxon>Pseudomonadota</taxon>
        <taxon>Alphaproteobacteria</taxon>
        <taxon>Hyphomicrobiales</taxon>
        <taxon>Phyllobacteriaceae</taxon>
        <taxon>Mesorhizobium</taxon>
    </lineage>
</organism>
<evidence type="ECO:0000313" key="2">
    <source>
        <dbReference type="EMBL" id="BAN09544.1"/>
    </source>
</evidence>
<reference evidence="2" key="1">
    <citation type="submission" date="2012-10" db="EMBL/GenBank/DDBJ databases">
        <authorList>
            <person name="Maita H."/>
            <person name="Sato S."/>
        </authorList>
    </citation>
    <scope>NUCLEOTIDE SEQUENCE</scope>
    <source>
        <strain evidence="2">NZP2037</strain>
    </source>
</reference>
<dbReference type="Gene3D" id="3.40.50.300">
    <property type="entry name" value="P-loop containing nucleotide triphosphate hydrolases"/>
    <property type="match status" value="1"/>
</dbReference>
<dbReference type="AlphaFoldDB" id="M5AL68"/>
<evidence type="ECO:0000256" key="1">
    <source>
        <dbReference type="SAM" id="MobiDB-lite"/>
    </source>
</evidence>
<name>M5AL68_RHILI</name>